<feature type="transmembrane region" description="Helical" evidence="5">
    <location>
        <begin position="94"/>
        <end position="114"/>
    </location>
</feature>
<evidence type="ECO:0000313" key="7">
    <source>
        <dbReference type="EMBL" id="MFC0178948.1"/>
    </source>
</evidence>
<proteinExistence type="predicted"/>
<dbReference type="Pfam" id="PF07690">
    <property type="entry name" value="MFS_1"/>
    <property type="match status" value="1"/>
</dbReference>
<feature type="domain" description="Major facilitator superfamily (MFS) profile" evidence="6">
    <location>
        <begin position="29"/>
        <end position="455"/>
    </location>
</feature>
<feature type="transmembrane region" description="Helical" evidence="5">
    <location>
        <begin position="120"/>
        <end position="141"/>
    </location>
</feature>
<protein>
    <submittedName>
        <fullName evidence="7">MFS transporter</fullName>
    </submittedName>
</protein>
<feature type="transmembrane region" description="Helical" evidence="5">
    <location>
        <begin position="65"/>
        <end position="82"/>
    </location>
</feature>
<accession>A0ABV6CCH5</accession>
<keyword evidence="8" id="KW-1185">Reference proteome</keyword>
<dbReference type="InterPro" id="IPR036259">
    <property type="entry name" value="MFS_trans_sf"/>
</dbReference>
<feature type="transmembrane region" description="Helical" evidence="5">
    <location>
        <begin position="428"/>
        <end position="450"/>
    </location>
</feature>
<feature type="transmembrane region" description="Helical" evidence="5">
    <location>
        <begin position="269"/>
        <end position="289"/>
    </location>
</feature>
<feature type="transmembrane region" description="Helical" evidence="5">
    <location>
        <begin position="396"/>
        <end position="416"/>
    </location>
</feature>
<evidence type="ECO:0000256" key="3">
    <source>
        <dbReference type="ARBA" id="ARBA00022989"/>
    </source>
</evidence>
<name>A0ABV6CCH5_9GAMM</name>
<sequence length="459" mass="50163">MSKDAQKQGQEQLENSLDTIGVTKSHKVILILILAGVMFDVFEQNTIGLIGPLLKEYWGITPEKIGLLNTVTFIFAAIGRITSGYFSDLYGRRVMLRFNIGFFAIGSVLCAISPNYGFLLFSRAVVGFGLGGEISTAVTILSEFCSTRFRGTAVGLVNVGGGGLANMLAPAIALGVFTLIPTEGNWRYLYVTLFVPTLIIFYFRKYIPESPRYLLSKGKVEETNKVLSILSSGKLSYQGNTTPYITAQVPKIEMESRLMIWKGIFQGKLLIRTIIIGIAVSMAYGSQISVLSLMPTILVEKGLTIEKSFTFTIIMQTGSLLGAITAAWLGYYVPRKRVLMLGATLATAMALCFAFVANSMFQVILFGAFFQFSVLLLNTTLWMYAPELYPTKFRGFGTAFILALGSCAGSLAPIFAGKILKFDGAYGGIPGMFTMIAIFYVILFTSVLFAQETFGKPVE</sequence>
<evidence type="ECO:0000256" key="4">
    <source>
        <dbReference type="ARBA" id="ARBA00023136"/>
    </source>
</evidence>
<dbReference type="Gene3D" id="1.20.1250.20">
    <property type="entry name" value="MFS general substrate transporter like domains"/>
    <property type="match status" value="1"/>
</dbReference>
<evidence type="ECO:0000256" key="5">
    <source>
        <dbReference type="SAM" id="Phobius"/>
    </source>
</evidence>
<evidence type="ECO:0000313" key="8">
    <source>
        <dbReference type="Proteomes" id="UP001589758"/>
    </source>
</evidence>
<comment type="caution">
    <text evidence="7">The sequence shown here is derived from an EMBL/GenBank/DDBJ whole genome shotgun (WGS) entry which is preliminary data.</text>
</comment>
<feature type="transmembrane region" description="Helical" evidence="5">
    <location>
        <begin position="186"/>
        <end position="203"/>
    </location>
</feature>
<reference evidence="7 8" key="1">
    <citation type="submission" date="2024-09" db="EMBL/GenBank/DDBJ databases">
        <authorList>
            <person name="Sun Q."/>
            <person name="Mori K."/>
        </authorList>
    </citation>
    <scope>NUCLEOTIDE SEQUENCE [LARGE SCALE GENOMIC DNA]</scope>
    <source>
        <strain evidence="7 8">CCM 8545</strain>
    </source>
</reference>
<dbReference type="InterPro" id="IPR005829">
    <property type="entry name" value="Sugar_transporter_CS"/>
</dbReference>
<dbReference type="SUPFAM" id="SSF103473">
    <property type="entry name" value="MFS general substrate transporter"/>
    <property type="match status" value="1"/>
</dbReference>
<evidence type="ECO:0000256" key="2">
    <source>
        <dbReference type="ARBA" id="ARBA00022692"/>
    </source>
</evidence>
<evidence type="ECO:0000256" key="1">
    <source>
        <dbReference type="ARBA" id="ARBA00004127"/>
    </source>
</evidence>
<feature type="transmembrane region" description="Helical" evidence="5">
    <location>
        <begin position="338"/>
        <end position="357"/>
    </location>
</feature>
<dbReference type="EMBL" id="JBHLXE010000024">
    <property type="protein sequence ID" value="MFC0178948.1"/>
    <property type="molecule type" value="Genomic_DNA"/>
</dbReference>
<organism evidence="7 8">
    <name type="scientific">Thorsellia kenyensis</name>
    <dbReference type="NCBI Taxonomy" id="1549888"/>
    <lineage>
        <taxon>Bacteria</taxon>
        <taxon>Pseudomonadati</taxon>
        <taxon>Pseudomonadota</taxon>
        <taxon>Gammaproteobacteria</taxon>
        <taxon>Enterobacterales</taxon>
        <taxon>Thorselliaceae</taxon>
        <taxon>Thorsellia</taxon>
    </lineage>
</organism>
<dbReference type="InterPro" id="IPR020846">
    <property type="entry name" value="MFS_dom"/>
</dbReference>
<dbReference type="PANTHER" id="PTHR23508">
    <property type="entry name" value="CARBOXYLIC ACID TRANSPORTER PROTEIN HOMOLOG"/>
    <property type="match status" value="1"/>
</dbReference>
<gene>
    <name evidence="7" type="ORF">ACFFIT_02370</name>
</gene>
<keyword evidence="4 5" id="KW-0472">Membrane</keyword>
<dbReference type="PROSITE" id="PS00217">
    <property type="entry name" value="SUGAR_TRANSPORT_2"/>
    <property type="match status" value="1"/>
</dbReference>
<dbReference type="Proteomes" id="UP001589758">
    <property type="component" value="Unassembled WGS sequence"/>
</dbReference>
<keyword evidence="2 5" id="KW-0812">Transmembrane</keyword>
<feature type="transmembrane region" description="Helical" evidence="5">
    <location>
        <begin position="153"/>
        <end position="180"/>
    </location>
</feature>
<feature type="transmembrane region" description="Helical" evidence="5">
    <location>
        <begin position="28"/>
        <end position="53"/>
    </location>
</feature>
<dbReference type="RefSeq" id="WP_385876037.1">
    <property type="nucleotide sequence ID" value="NZ_JBHLXE010000024.1"/>
</dbReference>
<keyword evidence="3 5" id="KW-1133">Transmembrane helix</keyword>
<feature type="transmembrane region" description="Helical" evidence="5">
    <location>
        <begin position="309"/>
        <end position="331"/>
    </location>
</feature>
<dbReference type="PANTHER" id="PTHR23508:SF10">
    <property type="entry name" value="CARBOXYLIC ACID TRANSPORTER PROTEIN HOMOLOG"/>
    <property type="match status" value="1"/>
</dbReference>
<dbReference type="InterPro" id="IPR011701">
    <property type="entry name" value="MFS"/>
</dbReference>
<dbReference type="PROSITE" id="PS50850">
    <property type="entry name" value="MFS"/>
    <property type="match status" value="1"/>
</dbReference>
<feature type="transmembrane region" description="Helical" evidence="5">
    <location>
        <begin position="363"/>
        <end position="384"/>
    </location>
</feature>
<comment type="subcellular location">
    <subcellularLocation>
        <location evidence="1">Endomembrane system</location>
        <topology evidence="1">Multi-pass membrane protein</topology>
    </subcellularLocation>
</comment>
<evidence type="ECO:0000259" key="6">
    <source>
        <dbReference type="PROSITE" id="PS50850"/>
    </source>
</evidence>